<evidence type="ECO:0000313" key="3">
    <source>
        <dbReference type="Proteomes" id="UP000765509"/>
    </source>
</evidence>
<evidence type="ECO:0000259" key="1">
    <source>
        <dbReference type="Pfam" id="PF07727"/>
    </source>
</evidence>
<organism evidence="2 3">
    <name type="scientific">Austropuccinia psidii MF-1</name>
    <dbReference type="NCBI Taxonomy" id="1389203"/>
    <lineage>
        <taxon>Eukaryota</taxon>
        <taxon>Fungi</taxon>
        <taxon>Dikarya</taxon>
        <taxon>Basidiomycota</taxon>
        <taxon>Pucciniomycotina</taxon>
        <taxon>Pucciniomycetes</taxon>
        <taxon>Pucciniales</taxon>
        <taxon>Sphaerophragmiaceae</taxon>
        <taxon>Austropuccinia</taxon>
    </lineage>
</organism>
<feature type="domain" description="Reverse transcriptase Ty1/copia-type" evidence="1">
    <location>
        <begin position="28"/>
        <end position="129"/>
    </location>
</feature>
<sequence>MGEFMSSPHHQHWREACIEELSQMERGDVWKVVDKKHNMKTIGNLLVFDVKHDNDSSIEKFKARLLARSDHQCPGIDCTKIYEPTVSLISLFLILVTACLKQCAVSPFDASGAYPYSLVEETILMEPPTSKGKCFG</sequence>
<dbReference type="Pfam" id="PF07727">
    <property type="entry name" value="RVT_2"/>
    <property type="match status" value="1"/>
</dbReference>
<protein>
    <recommendedName>
        <fullName evidence="1">Reverse transcriptase Ty1/copia-type domain-containing protein</fullName>
    </recommendedName>
</protein>
<reference evidence="2" key="1">
    <citation type="submission" date="2021-03" db="EMBL/GenBank/DDBJ databases">
        <title>Draft genome sequence of rust myrtle Austropuccinia psidii MF-1, a brazilian biotype.</title>
        <authorList>
            <person name="Quecine M.C."/>
            <person name="Pachon D.M.R."/>
            <person name="Bonatelli M.L."/>
            <person name="Correr F.H."/>
            <person name="Franceschini L.M."/>
            <person name="Leite T.F."/>
            <person name="Margarido G.R.A."/>
            <person name="Almeida C.A."/>
            <person name="Ferrarezi J.A."/>
            <person name="Labate C.A."/>
        </authorList>
    </citation>
    <scope>NUCLEOTIDE SEQUENCE</scope>
    <source>
        <strain evidence="2">MF-1</strain>
    </source>
</reference>
<dbReference type="OrthoDB" id="1000646at2759"/>
<dbReference type="InterPro" id="IPR013103">
    <property type="entry name" value="RVT_2"/>
</dbReference>
<accession>A0A9Q3K0Z5</accession>
<dbReference type="EMBL" id="AVOT02089273">
    <property type="protein sequence ID" value="MBW0571996.1"/>
    <property type="molecule type" value="Genomic_DNA"/>
</dbReference>
<comment type="caution">
    <text evidence="2">The sequence shown here is derived from an EMBL/GenBank/DDBJ whole genome shotgun (WGS) entry which is preliminary data.</text>
</comment>
<keyword evidence="3" id="KW-1185">Reference proteome</keyword>
<dbReference type="Proteomes" id="UP000765509">
    <property type="component" value="Unassembled WGS sequence"/>
</dbReference>
<evidence type="ECO:0000313" key="2">
    <source>
        <dbReference type="EMBL" id="MBW0571996.1"/>
    </source>
</evidence>
<proteinExistence type="predicted"/>
<gene>
    <name evidence="2" type="ORF">O181_111711</name>
</gene>
<name>A0A9Q3K0Z5_9BASI</name>
<dbReference type="AlphaFoldDB" id="A0A9Q3K0Z5"/>